<dbReference type="EMBL" id="JACOGA010000005">
    <property type="protein sequence ID" value="MBC3873209.1"/>
    <property type="molecule type" value="Genomic_DNA"/>
</dbReference>
<evidence type="ECO:0000313" key="3">
    <source>
        <dbReference type="Proteomes" id="UP000624279"/>
    </source>
</evidence>
<comment type="caution">
    <text evidence="2">The sequence shown here is derived from an EMBL/GenBank/DDBJ whole genome shotgun (WGS) entry which is preliminary data.</text>
</comment>
<gene>
    <name evidence="2" type="ORF">H8K55_06380</name>
</gene>
<keyword evidence="3" id="KW-1185">Reference proteome</keyword>
<protein>
    <recommendedName>
        <fullName evidence="4">Glycosyl hydrolase family 10</fullName>
    </recommendedName>
</protein>
<organism evidence="2 3">
    <name type="scientific">Undibacterium flavidum</name>
    <dbReference type="NCBI Taxonomy" id="2762297"/>
    <lineage>
        <taxon>Bacteria</taxon>
        <taxon>Pseudomonadati</taxon>
        <taxon>Pseudomonadota</taxon>
        <taxon>Betaproteobacteria</taxon>
        <taxon>Burkholderiales</taxon>
        <taxon>Oxalobacteraceae</taxon>
        <taxon>Undibacterium</taxon>
    </lineage>
</organism>
<keyword evidence="1" id="KW-0732">Signal</keyword>
<feature type="chain" id="PRO_5047326912" description="Glycosyl hydrolase family 10" evidence="1">
    <location>
        <begin position="25"/>
        <end position="345"/>
    </location>
</feature>
<proteinExistence type="predicted"/>
<feature type="signal peptide" evidence="1">
    <location>
        <begin position="1"/>
        <end position="24"/>
    </location>
</feature>
<dbReference type="PROSITE" id="PS51257">
    <property type="entry name" value="PROKAR_LIPOPROTEIN"/>
    <property type="match status" value="1"/>
</dbReference>
<evidence type="ECO:0008006" key="4">
    <source>
        <dbReference type="Google" id="ProtNLM"/>
    </source>
</evidence>
<name>A0ABR6Y9F1_9BURK</name>
<dbReference type="Proteomes" id="UP000624279">
    <property type="component" value="Unassembled WGS sequence"/>
</dbReference>
<evidence type="ECO:0000313" key="2">
    <source>
        <dbReference type="EMBL" id="MBC3873209.1"/>
    </source>
</evidence>
<evidence type="ECO:0000256" key="1">
    <source>
        <dbReference type="SAM" id="SignalP"/>
    </source>
</evidence>
<reference evidence="2 3" key="1">
    <citation type="submission" date="2020-08" db="EMBL/GenBank/DDBJ databases">
        <title>Novel species isolated from subtropical streams in China.</title>
        <authorList>
            <person name="Lu H."/>
        </authorList>
    </citation>
    <scope>NUCLEOTIDE SEQUENCE [LARGE SCALE GENOMIC DNA]</scope>
    <source>
        <strain evidence="2 3">LX15W</strain>
    </source>
</reference>
<sequence>MHLRKISLAIAFAASCFFSFNASAVDSGKTTWLWDTSALISTSKTITTADKVQINNLIAFCKNKRVTEIYLQINRDIRVEKYQYLVASLGAAQVIVENRSYPIKVHALDGADNWITPDGASNKKAFFDWVFAYQTKANMNQRLAGIHLDVEPYTSALWRSEVHHDKAIAAYQGFINDAIKRVEDAKSGIGVPARLPGDLPLSFAIPFWFDGETYIDKAILPYAYNPSLPLPNNLAEWLYANTKIAALAVMTYRDSLEGQGGGMWGVASKDLILGVRYSKKTIVSADVSPVKGTDPTYITFYEEGEAAMLNVLNGLRTKIDNTSATKTAKYAFAIHDYNNWLKIKP</sequence>
<accession>A0ABR6Y9F1</accession>
<dbReference type="RefSeq" id="WP_186941253.1">
    <property type="nucleotide sequence ID" value="NZ_JACOGA010000005.1"/>
</dbReference>